<dbReference type="Pfam" id="PF04968">
    <property type="entry name" value="CHORD"/>
    <property type="match status" value="2"/>
</dbReference>
<feature type="domain" description="CHORD" evidence="6">
    <location>
        <begin position="134"/>
        <end position="197"/>
    </location>
</feature>
<dbReference type="Proteomes" id="UP001590951">
    <property type="component" value="Unassembled WGS sequence"/>
</dbReference>
<feature type="region of interest" description="Disordered" evidence="4">
    <location>
        <begin position="57"/>
        <end position="152"/>
    </location>
</feature>
<feature type="compositionally biased region" description="Pro residues" evidence="4">
    <location>
        <begin position="69"/>
        <end position="88"/>
    </location>
</feature>
<dbReference type="Gene3D" id="2.60.40.790">
    <property type="match status" value="1"/>
</dbReference>
<dbReference type="PROSITE" id="PS51401">
    <property type="entry name" value="CHORD"/>
    <property type="match status" value="2"/>
</dbReference>
<sequence length="320" mass="35303">MAQKCVHKGCGKTFTDPEEDCIFHPGPPIFHEGQKGWKCCKPRYLTFDEFLSIPPCTTGKHSTVDDTPKPNPPPSSEIPEDIPPPPKPIATNSVAQNVPAPRLPIAGPTSAPSPAPPESDSDDPSVPVPPNSTCRRRGCNATSPAETQASREGEDCVYHHGQALFHEGSKGWTCCKRRVLEFDEFMKIEGCKKKDKHLFVGSKKGSREEEKVAAVRHDFYQTPASVIASLYLKKIDKERVKIDFSSPTTVTLDLPTVDNKRYQTEIPLFGQINTEQSKAKIMGTKLELTLVKSDGLSWPTLRSDEQRTSEIIQVGRAGRA</sequence>
<dbReference type="InterPro" id="IPR039790">
    <property type="entry name" value="CHRD1"/>
</dbReference>
<keyword evidence="8" id="KW-1185">Reference proteome</keyword>
<keyword evidence="3" id="KW-0862">Zinc</keyword>
<accession>A0ABR4BPG3</accession>
<reference evidence="7 8" key="1">
    <citation type="submission" date="2024-09" db="EMBL/GenBank/DDBJ databases">
        <title>Rethinking Asexuality: The Enigmatic Case of Functional Sexual Genes in Lepraria (Stereocaulaceae).</title>
        <authorList>
            <person name="Doellman M."/>
            <person name="Sun Y."/>
            <person name="Barcenas-Pena A."/>
            <person name="Lumbsch H.T."/>
            <person name="Grewe F."/>
        </authorList>
    </citation>
    <scope>NUCLEOTIDE SEQUENCE [LARGE SCALE GENOMIC DNA]</scope>
    <source>
        <strain evidence="7 8">Grewe 0041</strain>
    </source>
</reference>
<dbReference type="Pfam" id="PF04969">
    <property type="entry name" value="CS"/>
    <property type="match status" value="1"/>
</dbReference>
<comment type="caution">
    <text evidence="7">The sequence shown here is derived from an EMBL/GenBank/DDBJ whole genome shotgun (WGS) entry which is preliminary data.</text>
</comment>
<dbReference type="CDD" id="cd06466">
    <property type="entry name" value="p23_CS_SGT1_like"/>
    <property type="match status" value="1"/>
</dbReference>
<feature type="domain" description="CHORD" evidence="6">
    <location>
        <begin position="5"/>
        <end position="61"/>
    </location>
</feature>
<evidence type="ECO:0000313" key="8">
    <source>
        <dbReference type="Proteomes" id="UP001590951"/>
    </source>
</evidence>
<dbReference type="EMBL" id="JBHFEH010000001">
    <property type="protein sequence ID" value="KAL2059628.1"/>
    <property type="molecule type" value="Genomic_DNA"/>
</dbReference>
<dbReference type="InterPro" id="IPR007052">
    <property type="entry name" value="CS_dom"/>
</dbReference>
<dbReference type="InterPro" id="IPR007051">
    <property type="entry name" value="CHORD_dom"/>
</dbReference>
<evidence type="ECO:0008006" key="9">
    <source>
        <dbReference type="Google" id="ProtNLM"/>
    </source>
</evidence>
<evidence type="ECO:0000313" key="7">
    <source>
        <dbReference type="EMBL" id="KAL2059628.1"/>
    </source>
</evidence>
<proteinExistence type="predicted"/>
<organism evidence="7 8">
    <name type="scientific">Lepraria finkii</name>
    <dbReference type="NCBI Taxonomy" id="1340010"/>
    <lineage>
        <taxon>Eukaryota</taxon>
        <taxon>Fungi</taxon>
        <taxon>Dikarya</taxon>
        <taxon>Ascomycota</taxon>
        <taxon>Pezizomycotina</taxon>
        <taxon>Lecanoromycetes</taxon>
        <taxon>OSLEUM clade</taxon>
        <taxon>Lecanoromycetidae</taxon>
        <taxon>Lecanorales</taxon>
        <taxon>Lecanorineae</taxon>
        <taxon>Stereocaulaceae</taxon>
        <taxon>Lepraria</taxon>
    </lineage>
</organism>
<dbReference type="Gene3D" id="4.10.1130.20">
    <property type="match status" value="2"/>
</dbReference>
<dbReference type="InterPro" id="IPR008978">
    <property type="entry name" value="HSP20-like_chaperone"/>
</dbReference>
<evidence type="ECO:0000259" key="5">
    <source>
        <dbReference type="PROSITE" id="PS51203"/>
    </source>
</evidence>
<dbReference type="PANTHER" id="PTHR46983">
    <property type="entry name" value="CYSTEINE AND HISTIDINE-RICH DOMAIN-CONTAINING PROTEIN 1"/>
    <property type="match status" value="1"/>
</dbReference>
<evidence type="ECO:0000259" key="6">
    <source>
        <dbReference type="PROSITE" id="PS51401"/>
    </source>
</evidence>
<dbReference type="PROSITE" id="PS51203">
    <property type="entry name" value="CS"/>
    <property type="match status" value="1"/>
</dbReference>
<evidence type="ECO:0000256" key="3">
    <source>
        <dbReference type="ARBA" id="ARBA00022833"/>
    </source>
</evidence>
<evidence type="ECO:0000256" key="4">
    <source>
        <dbReference type="SAM" id="MobiDB-lite"/>
    </source>
</evidence>
<keyword evidence="1" id="KW-0479">Metal-binding</keyword>
<feature type="domain" description="CS" evidence="5">
    <location>
        <begin position="212"/>
        <end position="302"/>
    </location>
</feature>
<dbReference type="SUPFAM" id="SSF49764">
    <property type="entry name" value="HSP20-like chaperones"/>
    <property type="match status" value="1"/>
</dbReference>
<evidence type="ECO:0000256" key="2">
    <source>
        <dbReference type="ARBA" id="ARBA00022737"/>
    </source>
</evidence>
<evidence type="ECO:0000256" key="1">
    <source>
        <dbReference type="ARBA" id="ARBA00022723"/>
    </source>
</evidence>
<dbReference type="PANTHER" id="PTHR46983:SF3">
    <property type="entry name" value="CHPADIPLOID STATE MAINTENANCE PROTEIN CHPA"/>
    <property type="match status" value="1"/>
</dbReference>
<name>A0ABR4BPG3_9LECA</name>
<gene>
    <name evidence="7" type="ORF">ABVK25_000921</name>
</gene>
<keyword evidence="2" id="KW-0677">Repeat</keyword>
<protein>
    <recommendedName>
        <fullName evidence="9">Cysteine and histidine-rich domain-containing protein 1</fullName>
    </recommendedName>
</protein>